<dbReference type="InterPro" id="IPR018957">
    <property type="entry name" value="Znf_C3HC4_RING-type"/>
</dbReference>
<dbReference type="SMART" id="SM00490">
    <property type="entry name" value="HELICc"/>
    <property type="match status" value="1"/>
</dbReference>
<dbReference type="Pfam" id="PF00176">
    <property type="entry name" value="SNF2-rel_dom"/>
    <property type="match status" value="1"/>
</dbReference>
<feature type="domain" description="Helicase C-terminal" evidence="17">
    <location>
        <begin position="943"/>
        <end position="1102"/>
    </location>
</feature>
<dbReference type="InterPro" id="IPR050628">
    <property type="entry name" value="SNF2_RAD54_helicase_TF"/>
</dbReference>
<evidence type="ECO:0000256" key="8">
    <source>
        <dbReference type="ARBA" id="ARBA00022806"/>
    </source>
</evidence>
<keyword evidence="5" id="KW-0227">DNA damage</keyword>
<dbReference type="InterPro" id="IPR014905">
    <property type="entry name" value="HIRAN"/>
</dbReference>
<keyword evidence="11" id="KW-0234">DNA repair</keyword>
<dbReference type="Gene3D" id="3.40.50.300">
    <property type="entry name" value="P-loop containing nucleotide triphosphate hydrolases"/>
    <property type="match status" value="1"/>
</dbReference>
<keyword evidence="6 13" id="KW-0863">Zinc-finger</keyword>
<dbReference type="Gene3D" id="3.30.40.10">
    <property type="entry name" value="Zinc/RING finger domain, C3HC4 (zinc finger)"/>
    <property type="match status" value="1"/>
</dbReference>
<keyword evidence="12" id="KW-0539">Nucleus</keyword>
<dbReference type="PANTHER" id="PTHR45626:SF22">
    <property type="entry name" value="DNA REPAIR PROTEIN RAD5"/>
    <property type="match status" value="1"/>
</dbReference>
<dbReference type="InterPro" id="IPR001841">
    <property type="entry name" value="Znf_RING"/>
</dbReference>
<dbReference type="PROSITE" id="PS51192">
    <property type="entry name" value="HELICASE_ATP_BIND_1"/>
    <property type="match status" value="1"/>
</dbReference>
<gene>
    <name evidence="18" type="ORF">BT63DRAFT_481419</name>
</gene>
<dbReference type="GO" id="GO:0005634">
    <property type="term" value="C:nucleus"/>
    <property type="evidence" value="ECO:0007669"/>
    <property type="project" value="UniProtKB-SubCell"/>
</dbReference>
<evidence type="ECO:0000256" key="2">
    <source>
        <dbReference type="ARBA" id="ARBA00007025"/>
    </source>
</evidence>
<dbReference type="InterPro" id="IPR014001">
    <property type="entry name" value="Helicase_ATP-bd"/>
</dbReference>
<evidence type="ECO:0000259" key="17">
    <source>
        <dbReference type="PROSITE" id="PS51194"/>
    </source>
</evidence>
<dbReference type="Gene3D" id="3.40.50.10810">
    <property type="entry name" value="Tandem AAA-ATPase domain"/>
    <property type="match status" value="1"/>
</dbReference>
<dbReference type="InterPro" id="IPR013083">
    <property type="entry name" value="Znf_RING/FYVE/PHD"/>
</dbReference>
<keyword evidence="3" id="KW-0479">Metal-binding</keyword>
<dbReference type="Pfam" id="PF24975">
    <property type="entry name" value="UBA_Rad5"/>
    <property type="match status" value="1"/>
</dbReference>
<evidence type="ECO:0000256" key="14">
    <source>
        <dbReference type="SAM" id="MobiDB-lite"/>
    </source>
</evidence>
<evidence type="ECO:0000313" key="19">
    <source>
        <dbReference type="Proteomes" id="UP000799302"/>
    </source>
</evidence>
<dbReference type="InterPro" id="IPR038718">
    <property type="entry name" value="SNF2-like_sf"/>
</dbReference>
<dbReference type="Proteomes" id="UP000799302">
    <property type="component" value="Unassembled WGS sequence"/>
</dbReference>
<name>A0A6A6U5W0_9PEZI</name>
<keyword evidence="10" id="KW-0067">ATP-binding</keyword>
<evidence type="ECO:0000256" key="10">
    <source>
        <dbReference type="ARBA" id="ARBA00022840"/>
    </source>
</evidence>
<dbReference type="PROSITE" id="PS50089">
    <property type="entry name" value="ZF_RING_2"/>
    <property type="match status" value="1"/>
</dbReference>
<keyword evidence="19" id="KW-1185">Reference proteome</keyword>
<dbReference type="GO" id="GO:0003676">
    <property type="term" value="F:nucleic acid binding"/>
    <property type="evidence" value="ECO:0007669"/>
    <property type="project" value="InterPro"/>
</dbReference>
<dbReference type="PROSITE" id="PS51194">
    <property type="entry name" value="HELICASE_CTER"/>
    <property type="match status" value="1"/>
</dbReference>
<dbReference type="GO" id="GO:0005524">
    <property type="term" value="F:ATP binding"/>
    <property type="evidence" value="ECO:0007669"/>
    <property type="project" value="UniProtKB-KW"/>
</dbReference>
<evidence type="ECO:0000256" key="6">
    <source>
        <dbReference type="ARBA" id="ARBA00022771"/>
    </source>
</evidence>
<dbReference type="GO" id="GO:0004386">
    <property type="term" value="F:helicase activity"/>
    <property type="evidence" value="ECO:0007669"/>
    <property type="project" value="UniProtKB-KW"/>
</dbReference>
<evidence type="ECO:0000313" key="18">
    <source>
        <dbReference type="EMBL" id="KAF2666961.1"/>
    </source>
</evidence>
<dbReference type="SMART" id="SM00910">
    <property type="entry name" value="HIRAN"/>
    <property type="match status" value="1"/>
</dbReference>
<dbReference type="AlphaFoldDB" id="A0A6A6U5W0"/>
<dbReference type="GO" id="GO:0008270">
    <property type="term" value="F:zinc ion binding"/>
    <property type="evidence" value="ECO:0007669"/>
    <property type="project" value="UniProtKB-KW"/>
</dbReference>
<dbReference type="Pfam" id="PF08797">
    <property type="entry name" value="HIRAN"/>
    <property type="match status" value="1"/>
</dbReference>
<keyword evidence="4" id="KW-0547">Nucleotide-binding</keyword>
<comment type="subcellular location">
    <subcellularLocation>
        <location evidence="1">Nucleus</location>
    </subcellularLocation>
</comment>
<sequence>MAHPELEERPAKKRRFFVDDELPPSSSTSTQSSAPLLSSNVEAEVTIKTPEIAPHTPGAFDVDLLAGIIGETLSTTVVEHLIKASDGNLERAINIYLDGSWKDQTTPAVSLPTDPSNVSEASSLSLVSSKKPARPGKQLSRFPDKRYIGSFGVAGWATRSGLGLLTFGEKIQIERAKPVAAKKPGRFGNGAGSKRNDIVVRFTNSRREEVGRLENTAAAWIASLLDQHICFLEGTCVYAPNRIKTGDDLILQLHCYLLKTAFGSFGFGRMDSNRERNIFEAQESSEERDLRLRQIALVKLFEEIHLTPSSGHHQDEGQKREGIIQVAEKITEAGVQKIGDTSKQTENDPASPSSDVAENGEELEQDQLDALYKKAQAFDFDSPEAEPASTFILSLRRYQKQALHWMIGKETASSEREESMHPLWDEYKWPVKDSDGNDLPTTSNADSFYVNLYSGTLDLEFPVQEQNCLGGILADEMGLGKTIEVLSLVHSHRDESLPPAANRSNTINDLSRLHEPTSALNVEPAPSTTLVICPMSLLSQWKSEAEKASSPGTVNVFVYYGSEKNLDLRTLCCRANSTQIPNIIITSYGTVLSQYQEMASRDGTMKPDSLFGLSYYRVVLDEAHMIKNRTSKTAKACYELKAQHRWVLSGTPIVNREQDLFSLVHFLQVAPWSNFSYWRTFITAPFESGDFLRALRVLQTVMEPLILRRTKDMKLPSGEALVPLPTRTIKIDKLELSESERDVYDFFFHRAKRTFDANADNLLKKYTTIFAQILRLRQTCCHPLLTRNPGIVADEEDAINAKDVESGLSDDMDLVSLLSKFEGETEEQDANKFGAAVLRQIQEESAVECPICCEEPMNEQTVTGCWHSACKQCILDYIQHQREKGQTPKCFNCREEINNRDLFEVVRHDGVEHGHTGTSELSTSKAAASKISLRRLGINGSTKISALLTELKKLRVQDPMTKSVVFSQFTSFLDLIEPALKRDHIAFLRFDGTMAQKQRAAVIDEFVNRRNGVVLLLSLRAGGVGLNLTAAKHVFMMDPWWSFAVEAQAIDRVHRMGQESEVHVTRFIIQGTVEERMLKIQERKRFIATSLGMMNEEEKKLQRIEDIKELLS</sequence>
<feature type="domain" description="RING-type" evidence="15">
    <location>
        <begin position="849"/>
        <end position="894"/>
    </location>
</feature>
<dbReference type="InterPro" id="IPR000330">
    <property type="entry name" value="SNF2_N"/>
</dbReference>
<reference evidence="18" key="1">
    <citation type="journal article" date="2020" name="Stud. Mycol.">
        <title>101 Dothideomycetes genomes: a test case for predicting lifestyles and emergence of pathogens.</title>
        <authorList>
            <person name="Haridas S."/>
            <person name="Albert R."/>
            <person name="Binder M."/>
            <person name="Bloem J."/>
            <person name="Labutti K."/>
            <person name="Salamov A."/>
            <person name="Andreopoulos B."/>
            <person name="Baker S."/>
            <person name="Barry K."/>
            <person name="Bills G."/>
            <person name="Bluhm B."/>
            <person name="Cannon C."/>
            <person name="Castanera R."/>
            <person name="Culley D."/>
            <person name="Daum C."/>
            <person name="Ezra D."/>
            <person name="Gonzalez J."/>
            <person name="Henrissat B."/>
            <person name="Kuo A."/>
            <person name="Liang C."/>
            <person name="Lipzen A."/>
            <person name="Lutzoni F."/>
            <person name="Magnuson J."/>
            <person name="Mondo S."/>
            <person name="Nolan M."/>
            <person name="Ohm R."/>
            <person name="Pangilinan J."/>
            <person name="Park H.-J."/>
            <person name="Ramirez L."/>
            <person name="Alfaro M."/>
            <person name="Sun H."/>
            <person name="Tritt A."/>
            <person name="Yoshinaga Y."/>
            <person name="Zwiers L.-H."/>
            <person name="Turgeon B."/>
            <person name="Goodwin S."/>
            <person name="Spatafora J."/>
            <person name="Crous P."/>
            <person name="Grigoriev I."/>
        </authorList>
    </citation>
    <scope>NUCLEOTIDE SEQUENCE</scope>
    <source>
        <strain evidence="18">CBS 115976</strain>
    </source>
</reference>
<evidence type="ECO:0000256" key="12">
    <source>
        <dbReference type="ARBA" id="ARBA00023242"/>
    </source>
</evidence>
<evidence type="ECO:0000259" key="15">
    <source>
        <dbReference type="PROSITE" id="PS50089"/>
    </source>
</evidence>
<dbReference type="Pfam" id="PF00097">
    <property type="entry name" value="zf-C3HC4"/>
    <property type="match status" value="1"/>
</dbReference>
<feature type="domain" description="Helicase ATP-binding" evidence="16">
    <location>
        <begin position="462"/>
        <end position="670"/>
    </location>
</feature>
<proteinExistence type="inferred from homology"/>
<organism evidence="18 19">
    <name type="scientific">Microthyrium microscopicum</name>
    <dbReference type="NCBI Taxonomy" id="703497"/>
    <lineage>
        <taxon>Eukaryota</taxon>
        <taxon>Fungi</taxon>
        <taxon>Dikarya</taxon>
        <taxon>Ascomycota</taxon>
        <taxon>Pezizomycotina</taxon>
        <taxon>Dothideomycetes</taxon>
        <taxon>Dothideomycetes incertae sedis</taxon>
        <taxon>Microthyriales</taxon>
        <taxon>Microthyriaceae</taxon>
        <taxon>Microthyrium</taxon>
    </lineage>
</organism>
<dbReference type="InterPro" id="IPR049730">
    <property type="entry name" value="SNF2/RAD54-like_C"/>
</dbReference>
<dbReference type="InterPro" id="IPR001650">
    <property type="entry name" value="Helicase_C-like"/>
</dbReference>
<dbReference type="SUPFAM" id="SSF52540">
    <property type="entry name" value="P-loop containing nucleoside triphosphate hydrolases"/>
    <property type="match status" value="2"/>
</dbReference>
<feature type="region of interest" description="Disordered" evidence="14">
    <location>
        <begin position="107"/>
        <end position="138"/>
    </location>
</feature>
<evidence type="ECO:0000256" key="1">
    <source>
        <dbReference type="ARBA" id="ARBA00004123"/>
    </source>
</evidence>
<comment type="similarity">
    <text evidence="2">Belongs to the SNF2/RAD54 helicase family.</text>
</comment>
<dbReference type="SUPFAM" id="SSF57850">
    <property type="entry name" value="RING/U-box"/>
    <property type="match status" value="1"/>
</dbReference>
<evidence type="ECO:0000256" key="7">
    <source>
        <dbReference type="ARBA" id="ARBA00022801"/>
    </source>
</evidence>
<dbReference type="GO" id="GO:0006281">
    <property type="term" value="P:DNA repair"/>
    <property type="evidence" value="ECO:0007669"/>
    <property type="project" value="UniProtKB-KW"/>
</dbReference>
<evidence type="ECO:0000256" key="9">
    <source>
        <dbReference type="ARBA" id="ARBA00022833"/>
    </source>
</evidence>
<dbReference type="PANTHER" id="PTHR45626">
    <property type="entry name" value="TRANSCRIPTION TERMINATION FACTOR 2-RELATED"/>
    <property type="match status" value="1"/>
</dbReference>
<feature type="region of interest" description="Disordered" evidence="14">
    <location>
        <begin position="336"/>
        <end position="362"/>
    </location>
</feature>
<evidence type="ECO:0000256" key="13">
    <source>
        <dbReference type="PROSITE-ProRule" id="PRU00175"/>
    </source>
</evidence>
<keyword evidence="8" id="KW-0347">Helicase</keyword>
<feature type="compositionally biased region" description="Low complexity" evidence="14">
    <location>
        <begin position="23"/>
        <end position="37"/>
    </location>
</feature>
<evidence type="ECO:0000256" key="11">
    <source>
        <dbReference type="ARBA" id="ARBA00023204"/>
    </source>
</evidence>
<dbReference type="Pfam" id="PF00271">
    <property type="entry name" value="Helicase_C"/>
    <property type="match status" value="1"/>
</dbReference>
<feature type="compositionally biased region" description="Polar residues" evidence="14">
    <location>
        <begin position="339"/>
        <end position="356"/>
    </location>
</feature>
<feature type="region of interest" description="Disordered" evidence="14">
    <location>
        <begin position="1"/>
        <end position="37"/>
    </location>
</feature>
<feature type="compositionally biased region" description="Basic and acidic residues" evidence="14">
    <location>
        <begin position="1"/>
        <end position="10"/>
    </location>
</feature>
<evidence type="ECO:0000256" key="3">
    <source>
        <dbReference type="ARBA" id="ARBA00022723"/>
    </source>
</evidence>
<evidence type="ECO:0000259" key="16">
    <source>
        <dbReference type="PROSITE" id="PS51192"/>
    </source>
</evidence>
<feature type="compositionally biased region" description="Low complexity" evidence="14">
    <location>
        <begin position="115"/>
        <end position="130"/>
    </location>
</feature>
<dbReference type="OrthoDB" id="2801544at2759"/>
<dbReference type="CDD" id="cd18793">
    <property type="entry name" value="SF2_C_SNF"/>
    <property type="match status" value="1"/>
</dbReference>
<dbReference type="SMART" id="SM00487">
    <property type="entry name" value="DEXDc"/>
    <property type="match status" value="1"/>
</dbReference>
<dbReference type="InterPro" id="IPR027417">
    <property type="entry name" value="P-loop_NTPase"/>
</dbReference>
<keyword evidence="9" id="KW-0862">Zinc</keyword>
<keyword evidence="7" id="KW-0378">Hydrolase</keyword>
<protein>
    <submittedName>
        <fullName evidence="18">DNA repair protein, RAD5</fullName>
    </submittedName>
</protein>
<evidence type="ECO:0000256" key="5">
    <source>
        <dbReference type="ARBA" id="ARBA00022763"/>
    </source>
</evidence>
<dbReference type="GO" id="GO:0008094">
    <property type="term" value="F:ATP-dependent activity, acting on DNA"/>
    <property type="evidence" value="ECO:0007669"/>
    <property type="project" value="TreeGrafter"/>
</dbReference>
<accession>A0A6A6U5W0</accession>
<dbReference type="EMBL" id="MU004238">
    <property type="protein sequence ID" value="KAF2666961.1"/>
    <property type="molecule type" value="Genomic_DNA"/>
</dbReference>
<evidence type="ECO:0000256" key="4">
    <source>
        <dbReference type="ARBA" id="ARBA00022741"/>
    </source>
</evidence>
<dbReference type="GO" id="GO:0016818">
    <property type="term" value="F:hydrolase activity, acting on acid anhydrides, in phosphorus-containing anhydrides"/>
    <property type="evidence" value="ECO:0007669"/>
    <property type="project" value="InterPro"/>
</dbReference>
<dbReference type="CDD" id="cd18008">
    <property type="entry name" value="DEXDc_SHPRH-like"/>
    <property type="match status" value="1"/>
</dbReference>